<accession>A0A845BF10</accession>
<dbReference type="Proteomes" id="UP000460715">
    <property type="component" value="Unassembled WGS sequence"/>
</dbReference>
<organism evidence="2 3">
    <name type="scientific">Teichococcus coralli</name>
    <dbReference type="NCBI Taxonomy" id="2545983"/>
    <lineage>
        <taxon>Bacteria</taxon>
        <taxon>Pseudomonadati</taxon>
        <taxon>Pseudomonadota</taxon>
        <taxon>Alphaproteobacteria</taxon>
        <taxon>Acetobacterales</taxon>
        <taxon>Roseomonadaceae</taxon>
        <taxon>Roseomonas</taxon>
    </lineage>
</organism>
<keyword evidence="1" id="KW-0472">Membrane</keyword>
<keyword evidence="3" id="KW-1185">Reference proteome</keyword>
<sequence length="74" mass="8095">MTIELKEDRIMRPVPLAETSSRSGGHAAATPLAEMVRQARRFAEGRPSPARGLLFGLFFSLLLWAAIIGFLLAL</sequence>
<dbReference type="AlphaFoldDB" id="A0A845BF10"/>
<evidence type="ECO:0000313" key="3">
    <source>
        <dbReference type="Proteomes" id="UP000460715"/>
    </source>
</evidence>
<gene>
    <name evidence="2" type="ORF">E0493_14925</name>
</gene>
<protein>
    <submittedName>
        <fullName evidence="2">Uncharacterized protein</fullName>
    </submittedName>
</protein>
<keyword evidence="1" id="KW-0812">Transmembrane</keyword>
<name>A0A845BF10_9PROT</name>
<feature type="transmembrane region" description="Helical" evidence="1">
    <location>
        <begin position="50"/>
        <end position="73"/>
    </location>
</feature>
<dbReference type="EMBL" id="SNVJ01000013">
    <property type="protein sequence ID" value="MXP64644.1"/>
    <property type="molecule type" value="Genomic_DNA"/>
</dbReference>
<proteinExistence type="predicted"/>
<keyword evidence="1" id="KW-1133">Transmembrane helix</keyword>
<evidence type="ECO:0000313" key="2">
    <source>
        <dbReference type="EMBL" id="MXP64644.1"/>
    </source>
</evidence>
<reference evidence="2 3" key="1">
    <citation type="submission" date="2019-03" db="EMBL/GenBank/DDBJ databases">
        <title>Roseomonas sp. a novel Roseomonas species isolated from Sea whip Gorgonian.</title>
        <authorList>
            <person name="Li F."/>
            <person name="Pan X."/>
            <person name="Huang S."/>
            <person name="Li Z."/>
            <person name="Meng B."/>
        </authorList>
    </citation>
    <scope>NUCLEOTIDE SEQUENCE [LARGE SCALE GENOMIC DNA]</scope>
    <source>
        <strain evidence="2 3">M0104</strain>
    </source>
</reference>
<evidence type="ECO:0000256" key="1">
    <source>
        <dbReference type="SAM" id="Phobius"/>
    </source>
</evidence>
<comment type="caution">
    <text evidence="2">The sequence shown here is derived from an EMBL/GenBank/DDBJ whole genome shotgun (WGS) entry which is preliminary data.</text>
</comment>
<dbReference type="RefSeq" id="WP_160937996.1">
    <property type="nucleotide sequence ID" value="NZ_SNVJ01000013.1"/>
</dbReference>